<accession>A0A1H2AL19</accession>
<reference evidence="2" key="1">
    <citation type="submission" date="2016-10" db="EMBL/GenBank/DDBJ databases">
        <authorList>
            <person name="Varghese N."/>
            <person name="Submissions S."/>
        </authorList>
    </citation>
    <scope>NUCLEOTIDE SEQUENCE [LARGE SCALE GENOMIC DNA]</scope>
    <source>
        <strain evidence="2">IMMIB L-1606</strain>
    </source>
</reference>
<evidence type="ECO:0000313" key="2">
    <source>
        <dbReference type="Proteomes" id="UP000198751"/>
    </source>
</evidence>
<keyword evidence="2" id="KW-1185">Reference proteome</keyword>
<name>A0A1H2AL19_9MICC</name>
<organism evidence="1 2">
    <name type="scientific">Pseudarthrobacter equi</name>
    <dbReference type="NCBI Taxonomy" id="728066"/>
    <lineage>
        <taxon>Bacteria</taxon>
        <taxon>Bacillati</taxon>
        <taxon>Actinomycetota</taxon>
        <taxon>Actinomycetes</taxon>
        <taxon>Micrococcales</taxon>
        <taxon>Micrococcaceae</taxon>
        <taxon>Pseudarthrobacter</taxon>
    </lineage>
</organism>
<sequence>MTIQEDAPLPITEHELIALVALAGTPGALKCQSLFRLDHAAGAPLEQAGVATLLERGLMTVEGESLVPAGPAASVAGVLADSDAWLEVALVTPKAEHVYFLFGSNGGALVLSLSKFGVHELRPLTGSEGMFTTAVEMVTFYLGTAPDGRPAAGTVRRHLADGSFHSVHVKTEPDGSLEIVTGDDAKPAPAPLQSEDLEDQLRRGLGLLPA</sequence>
<proteinExistence type="predicted"/>
<protein>
    <submittedName>
        <fullName evidence="1">Uncharacterized protein</fullName>
    </submittedName>
</protein>
<dbReference type="Proteomes" id="UP000198751">
    <property type="component" value="Chromosome I"/>
</dbReference>
<dbReference type="EMBL" id="LT629779">
    <property type="protein sequence ID" value="SDT46620.1"/>
    <property type="molecule type" value="Genomic_DNA"/>
</dbReference>
<dbReference type="RefSeq" id="WP_091721792.1">
    <property type="nucleotide sequence ID" value="NZ_CAUQLD010000004.1"/>
</dbReference>
<evidence type="ECO:0000313" key="1">
    <source>
        <dbReference type="EMBL" id="SDT46620.1"/>
    </source>
</evidence>
<dbReference type="OrthoDB" id="4932102at2"/>
<dbReference type="AlphaFoldDB" id="A0A1H2AL19"/>
<gene>
    <name evidence="1" type="ORF">SAMN04489743_3043</name>
</gene>